<keyword evidence="3" id="KW-0805">Transcription regulation</keyword>
<dbReference type="PROSITE" id="PS51294">
    <property type="entry name" value="HTH_MYB"/>
    <property type="match status" value="2"/>
</dbReference>
<evidence type="ECO:0000259" key="8">
    <source>
        <dbReference type="PROSITE" id="PS50090"/>
    </source>
</evidence>
<dbReference type="PROSITE" id="PS50090">
    <property type="entry name" value="MYB_LIKE"/>
    <property type="match status" value="2"/>
</dbReference>
<evidence type="ECO:0000256" key="6">
    <source>
        <dbReference type="ARBA" id="ARBA00023242"/>
    </source>
</evidence>
<proteinExistence type="predicted"/>
<keyword evidence="2" id="KW-0677">Repeat</keyword>
<dbReference type="GO" id="GO:0000978">
    <property type="term" value="F:RNA polymerase II cis-regulatory region sequence-specific DNA binding"/>
    <property type="evidence" value="ECO:0007669"/>
    <property type="project" value="TreeGrafter"/>
</dbReference>
<reference evidence="10 11" key="1">
    <citation type="submission" date="2020-12" db="EMBL/GenBank/DDBJ databases">
        <title>Concerted genomic and epigenomic changes stabilize Arabidopsis allopolyploids.</title>
        <authorList>
            <person name="Chen Z."/>
        </authorList>
    </citation>
    <scope>NUCLEOTIDE SEQUENCE [LARGE SCALE GENOMIC DNA]</scope>
    <source>
        <strain evidence="10">As9502</strain>
        <tissue evidence="10">Leaf</tissue>
    </source>
</reference>
<evidence type="ECO:0000256" key="2">
    <source>
        <dbReference type="ARBA" id="ARBA00022737"/>
    </source>
</evidence>
<evidence type="ECO:0000259" key="9">
    <source>
        <dbReference type="PROSITE" id="PS51294"/>
    </source>
</evidence>
<dbReference type="GO" id="GO:0000981">
    <property type="term" value="F:DNA-binding transcription factor activity, RNA polymerase II-specific"/>
    <property type="evidence" value="ECO:0007669"/>
    <property type="project" value="TreeGrafter"/>
</dbReference>
<dbReference type="AlphaFoldDB" id="A0A8T2DLX4"/>
<gene>
    <name evidence="10" type="ORF">ISN44_As05g033940</name>
</gene>
<organism evidence="10 11">
    <name type="scientific">Arabidopsis suecica</name>
    <name type="common">Swedish thale-cress</name>
    <name type="synonym">Cardaminopsis suecica</name>
    <dbReference type="NCBI Taxonomy" id="45249"/>
    <lineage>
        <taxon>Eukaryota</taxon>
        <taxon>Viridiplantae</taxon>
        <taxon>Streptophyta</taxon>
        <taxon>Embryophyta</taxon>
        <taxon>Tracheophyta</taxon>
        <taxon>Spermatophyta</taxon>
        <taxon>Magnoliopsida</taxon>
        <taxon>eudicotyledons</taxon>
        <taxon>Gunneridae</taxon>
        <taxon>Pentapetalae</taxon>
        <taxon>rosids</taxon>
        <taxon>malvids</taxon>
        <taxon>Brassicales</taxon>
        <taxon>Brassicaceae</taxon>
        <taxon>Camelineae</taxon>
        <taxon>Arabidopsis</taxon>
    </lineage>
</organism>
<dbReference type="InterPro" id="IPR001005">
    <property type="entry name" value="SANT/Myb"/>
</dbReference>
<dbReference type="PANTHER" id="PTHR45614:SF150">
    <property type="entry name" value="MYB-LIKE DNA-BINDING DOMAIN CONTAINING PROTEIN, EXPRESSED"/>
    <property type="match status" value="1"/>
</dbReference>
<feature type="domain" description="Myb-like" evidence="8">
    <location>
        <begin position="71"/>
        <end position="121"/>
    </location>
</feature>
<sequence>MESALVVYKTPSNEVQEEINSLRWKRWTLSEDLKLKELVAVYGPQKWPHIGKQMQGRSGKSCRSRWYNHLDPRIRNDVFSDEEEKLLIKAYNEWGCKWSKIARLFPGRTDRQMQRLWRLVMKTKLERPSTSTRFVRDKSTKMPQEETTHLEAKYRNETMNYLAHQRRFYNIPKGFLAMSTPPVSNSQPSSSSSSPSLPSKPEDAKANIPAKYIDFLGLGDSEKKKKKLL</sequence>
<dbReference type="PANTHER" id="PTHR45614">
    <property type="entry name" value="MYB PROTEIN-RELATED"/>
    <property type="match status" value="1"/>
</dbReference>
<keyword evidence="11" id="KW-1185">Reference proteome</keyword>
<feature type="compositionally biased region" description="Low complexity" evidence="7">
    <location>
        <begin position="179"/>
        <end position="199"/>
    </location>
</feature>
<dbReference type="OrthoDB" id="2143914at2759"/>
<dbReference type="EMBL" id="JAEFBJ010000005">
    <property type="protein sequence ID" value="KAG7611283.1"/>
    <property type="molecule type" value="Genomic_DNA"/>
</dbReference>
<evidence type="ECO:0000256" key="7">
    <source>
        <dbReference type="SAM" id="MobiDB-lite"/>
    </source>
</evidence>
<name>A0A8T2DLX4_ARASU</name>
<evidence type="ECO:0000256" key="5">
    <source>
        <dbReference type="ARBA" id="ARBA00023163"/>
    </source>
</evidence>
<feature type="domain" description="HTH myb-type" evidence="9">
    <location>
        <begin position="19"/>
        <end position="74"/>
    </location>
</feature>
<dbReference type="SMART" id="SM00717">
    <property type="entry name" value="SANT"/>
    <property type="match status" value="2"/>
</dbReference>
<protein>
    <submittedName>
        <fullName evidence="10">Myb domain</fullName>
    </submittedName>
</protein>
<feature type="domain" description="HTH myb-type" evidence="9">
    <location>
        <begin position="79"/>
        <end position="125"/>
    </location>
</feature>
<dbReference type="CDD" id="cd00167">
    <property type="entry name" value="SANT"/>
    <property type="match status" value="2"/>
</dbReference>
<feature type="region of interest" description="Disordered" evidence="7">
    <location>
        <begin position="179"/>
        <end position="205"/>
    </location>
</feature>
<dbReference type="Pfam" id="PF00249">
    <property type="entry name" value="Myb_DNA-binding"/>
    <property type="match status" value="2"/>
</dbReference>
<dbReference type="FunFam" id="1.10.10.60:FF:000010">
    <property type="entry name" value="Transcriptional activator Myb isoform A"/>
    <property type="match status" value="1"/>
</dbReference>
<evidence type="ECO:0000256" key="4">
    <source>
        <dbReference type="ARBA" id="ARBA00023125"/>
    </source>
</evidence>
<comment type="caution">
    <text evidence="10">The sequence shown here is derived from an EMBL/GenBank/DDBJ whole genome shotgun (WGS) entry which is preliminary data.</text>
</comment>
<comment type="subcellular location">
    <subcellularLocation>
        <location evidence="1">Nucleus</location>
    </subcellularLocation>
</comment>
<keyword evidence="5" id="KW-0804">Transcription</keyword>
<keyword evidence="4" id="KW-0238">DNA-binding</keyword>
<evidence type="ECO:0000256" key="3">
    <source>
        <dbReference type="ARBA" id="ARBA00023015"/>
    </source>
</evidence>
<dbReference type="InterPro" id="IPR017930">
    <property type="entry name" value="Myb_dom"/>
</dbReference>
<evidence type="ECO:0000313" key="11">
    <source>
        <dbReference type="Proteomes" id="UP000694251"/>
    </source>
</evidence>
<feature type="domain" description="Myb-like" evidence="8">
    <location>
        <begin position="26"/>
        <end position="70"/>
    </location>
</feature>
<dbReference type="InterPro" id="IPR050560">
    <property type="entry name" value="MYB_TF"/>
</dbReference>
<dbReference type="Proteomes" id="UP000694251">
    <property type="component" value="Chromosome 5"/>
</dbReference>
<dbReference type="GO" id="GO:0005634">
    <property type="term" value="C:nucleus"/>
    <property type="evidence" value="ECO:0007669"/>
    <property type="project" value="UniProtKB-SubCell"/>
</dbReference>
<keyword evidence="6" id="KW-0539">Nucleus</keyword>
<accession>A0A8T2DLX4</accession>
<evidence type="ECO:0000313" key="10">
    <source>
        <dbReference type="EMBL" id="KAG7611283.1"/>
    </source>
</evidence>
<evidence type="ECO:0000256" key="1">
    <source>
        <dbReference type="ARBA" id="ARBA00004123"/>
    </source>
</evidence>